<dbReference type="GO" id="GO:0009909">
    <property type="term" value="P:regulation of flower development"/>
    <property type="evidence" value="ECO:0007669"/>
    <property type="project" value="InterPro"/>
</dbReference>
<dbReference type="Proteomes" id="UP000008022">
    <property type="component" value="Unassembled WGS sequence"/>
</dbReference>
<dbReference type="AlphaFoldDB" id="A0A0E0Q6D6"/>
<dbReference type="PANTHER" id="PTHR31319">
    <property type="entry name" value="ZINC FINGER PROTEIN CONSTANS-LIKE 4"/>
    <property type="match status" value="1"/>
</dbReference>
<feature type="compositionally biased region" description="Basic residues" evidence="4">
    <location>
        <begin position="95"/>
        <end position="109"/>
    </location>
</feature>
<dbReference type="HOGENOM" id="CLU_078080_0_0_1"/>
<protein>
    <recommendedName>
        <fullName evidence="5">CCT domain-containing protein</fullName>
    </recommendedName>
</protein>
<dbReference type="GO" id="GO:0003700">
    <property type="term" value="F:DNA-binding transcription factor activity"/>
    <property type="evidence" value="ECO:0007669"/>
    <property type="project" value="TreeGrafter"/>
</dbReference>
<feature type="region of interest" description="Disordered" evidence="4">
    <location>
        <begin position="1"/>
        <end position="25"/>
    </location>
</feature>
<evidence type="ECO:0000256" key="3">
    <source>
        <dbReference type="PROSITE-ProRule" id="PRU00357"/>
    </source>
</evidence>
<dbReference type="PANTHER" id="PTHR31319:SF98">
    <property type="entry name" value="TRANSCRIPTION FACTOR GHD7"/>
    <property type="match status" value="1"/>
</dbReference>
<dbReference type="eggNOG" id="KOG1601">
    <property type="taxonomic scope" value="Eukaryota"/>
</dbReference>
<dbReference type="Pfam" id="PF06203">
    <property type="entry name" value="CCT"/>
    <property type="match status" value="1"/>
</dbReference>
<name>A0A0E0Q6D6_ORYRU</name>
<proteinExistence type="predicted"/>
<dbReference type="STRING" id="4529.A0A0E0Q6D6"/>
<reference evidence="6" key="2">
    <citation type="submission" date="2015-06" db="UniProtKB">
        <authorList>
            <consortium name="EnsemblPlants"/>
        </authorList>
    </citation>
    <scope>IDENTIFICATION</scope>
</reference>
<dbReference type="InterPro" id="IPR045281">
    <property type="entry name" value="CONSTANS-like"/>
</dbReference>
<sequence length="310" mass="33692">MGMANEESPNYQVKKGGRIPPRKDQIHPQIAPLSSIDHNMISQWPPYLSLIPNLPCLLLLLLLQPEKDVACAAPTVAAVAPAIATMMMDSPSSSRRVRARGSAPRRHRCTSSSSLATTAAATTARAWPGCSMTTRRRRPLLPPPGCIIGRRPTAGRLFRRNTGAGGLTFDVSLGERPDLDAGLGLGGGGGRHAEAAASATIMSYCGSTFTDAASSMPKEMVAAMADDGESLNPNTVVGAMVERKAKLMRYKEKRKKRCYEKQIRYASRKAYAEMRPRVRGRFAKEPDQEAVAPPSTYVDPSRLELGQWFR</sequence>
<evidence type="ECO:0000256" key="2">
    <source>
        <dbReference type="ARBA" id="ARBA00023242"/>
    </source>
</evidence>
<feature type="region of interest" description="Disordered" evidence="4">
    <location>
        <begin position="90"/>
        <end position="117"/>
    </location>
</feature>
<dbReference type="PROSITE" id="PS51017">
    <property type="entry name" value="CCT"/>
    <property type="match status" value="1"/>
</dbReference>
<evidence type="ECO:0000313" key="6">
    <source>
        <dbReference type="EnsemblPlants" id="ORUFI07G09550.1"/>
    </source>
</evidence>
<evidence type="ECO:0000313" key="7">
    <source>
        <dbReference type="Proteomes" id="UP000008022"/>
    </source>
</evidence>
<keyword evidence="7" id="KW-1185">Reference proteome</keyword>
<reference evidence="7" key="1">
    <citation type="submission" date="2013-06" db="EMBL/GenBank/DDBJ databases">
        <authorList>
            <person name="Zhao Q."/>
        </authorList>
    </citation>
    <scope>NUCLEOTIDE SEQUENCE</scope>
    <source>
        <strain evidence="7">cv. W1943</strain>
    </source>
</reference>
<evidence type="ECO:0000256" key="1">
    <source>
        <dbReference type="ARBA" id="ARBA00004123"/>
    </source>
</evidence>
<evidence type="ECO:0000259" key="5">
    <source>
        <dbReference type="PROSITE" id="PS51017"/>
    </source>
</evidence>
<comment type="subcellular location">
    <subcellularLocation>
        <location evidence="1 3">Nucleus</location>
    </subcellularLocation>
</comment>
<accession>A0A0E0Q6D6</accession>
<dbReference type="InterPro" id="IPR010402">
    <property type="entry name" value="CCT_domain"/>
</dbReference>
<evidence type="ECO:0000256" key="4">
    <source>
        <dbReference type="SAM" id="MobiDB-lite"/>
    </source>
</evidence>
<dbReference type="GO" id="GO:0005634">
    <property type="term" value="C:nucleus"/>
    <property type="evidence" value="ECO:0007669"/>
    <property type="project" value="UniProtKB-SubCell"/>
</dbReference>
<dbReference type="GO" id="GO:0048579">
    <property type="term" value="P:negative regulation of long-day photoperiodism, flowering"/>
    <property type="evidence" value="ECO:0007669"/>
    <property type="project" value="EnsemblPlants"/>
</dbReference>
<dbReference type="Gramene" id="ORUFI07G09550.1">
    <property type="protein sequence ID" value="ORUFI07G09550.1"/>
    <property type="gene ID" value="ORUFI07G09550"/>
</dbReference>
<organism evidence="6 7">
    <name type="scientific">Oryza rufipogon</name>
    <name type="common">Brownbeard rice</name>
    <name type="synonym">Asian wild rice</name>
    <dbReference type="NCBI Taxonomy" id="4529"/>
    <lineage>
        <taxon>Eukaryota</taxon>
        <taxon>Viridiplantae</taxon>
        <taxon>Streptophyta</taxon>
        <taxon>Embryophyta</taxon>
        <taxon>Tracheophyta</taxon>
        <taxon>Spermatophyta</taxon>
        <taxon>Magnoliopsida</taxon>
        <taxon>Liliopsida</taxon>
        <taxon>Poales</taxon>
        <taxon>Poaceae</taxon>
        <taxon>BOP clade</taxon>
        <taxon>Oryzoideae</taxon>
        <taxon>Oryzeae</taxon>
        <taxon>Oryzinae</taxon>
        <taxon>Oryza</taxon>
    </lineage>
</organism>
<keyword evidence="2 3" id="KW-0539">Nucleus</keyword>
<feature type="domain" description="CCT" evidence="5">
    <location>
        <begin position="243"/>
        <end position="285"/>
    </location>
</feature>
<dbReference type="EnsemblPlants" id="ORUFI07G09550.1">
    <property type="protein sequence ID" value="ORUFI07G09550.1"/>
    <property type="gene ID" value="ORUFI07G09550"/>
</dbReference>